<keyword evidence="2" id="KW-1185">Reference proteome</keyword>
<evidence type="ECO:0000313" key="2">
    <source>
        <dbReference type="Proteomes" id="UP001251528"/>
    </source>
</evidence>
<dbReference type="EMBL" id="JASWJB010000146">
    <property type="protein sequence ID" value="KAK2595003.1"/>
    <property type="molecule type" value="Genomic_DNA"/>
</dbReference>
<evidence type="ECO:0000313" key="1">
    <source>
        <dbReference type="EMBL" id="KAK2595003.1"/>
    </source>
</evidence>
<reference evidence="1" key="1">
    <citation type="submission" date="2023-06" db="EMBL/GenBank/DDBJ databases">
        <title>Conoideocrella luteorostrata (Hypocreales: Clavicipitaceae), a potential biocontrol fungus for elongate hemlock scale in United States Christmas tree production areas.</title>
        <authorList>
            <person name="Barrett H."/>
            <person name="Lovett B."/>
            <person name="Macias A.M."/>
            <person name="Stajich J.E."/>
            <person name="Kasson M.T."/>
        </authorList>
    </citation>
    <scope>NUCLEOTIDE SEQUENCE</scope>
    <source>
        <strain evidence="1">ARSEF 14590</strain>
    </source>
</reference>
<name>A0AAJ0FXI5_9HYPO</name>
<organism evidence="1 2">
    <name type="scientific">Conoideocrella luteorostrata</name>
    <dbReference type="NCBI Taxonomy" id="1105319"/>
    <lineage>
        <taxon>Eukaryota</taxon>
        <taxon>Fungi</taxon>
        <taxon>Dikarya</taxon>
        <taxon>Ascomycota</taxon>
        <taxon>Pezizomycotina</taxon>
        <taxon>Sordariomycetes</taxon>
        <taxon>Hypocreomycetidae</taxon>
        <taxon>Hypocreales</taxon>
        <taxon>Clavicipitaceae</taxon>
        <taxon>Conoideocrella</taxon>
    </lineage>
</organism>
<gene>
    <name evidence="1" type="ORF">QQS21_007257</name>
</gene>
<dbReference type="AlphaFoldDB" id="A0AAJ0FXI5"/>
<accession>A0AAJ0FXI5</accession>
<comment type="caution">
    <text evidence="1">The sequence shown here is derived from an EMBL/GenBank/DDBJ whole genome shotgun (WGS) entry which is preliminary data.</text>
</comment>
<proteinExistence type="predicted"/>
<sequence length="165" mass="18950">MPISTGLTAEQSSLLFPLIRKNAWLDFENNFEQILDFWSNLVLDASLLGETASISDLEKVLLMLDNLITDETSPYWQRRLAYNQLATVVASTEQTSREHWHIEVQGRPSPRLTTIVIDAYVRALEGRISRNDVRLRMRWAKRQSSLFGGDLFLLFAYSEQAEAKT</sequence>
<dbReference type="Proteomes" id="UP001251528">
    <property type="component" value="Unassembled WGS sequence"/>
</dbReference>
<protein>
    <submittedName>
        <fullName evidence="1">Uncharacterized protein</fullName>
    </submittedName>
</protein>